<evidence type="ECO:0000256" key="6">
    <source>
        <dbReference type="RuleBase" id="RU363034"/>
    </source>
</evidence>
<dbReference type="Pfam" id="PF00089">
    <property type="entry name" value="Trypsin"/>
    <property type="match status" value="1"/>
</dbReference>
<dbReference type="InterPro" id="IPR001314">
    <property type="entry name" value="Peptidase_S1A"/>
</dbReference>
<dbReference type="PANTHER" id="PTHR24271">
    <property type="entry name" value="KALLIKREIN-RELATED"/>
    <property type="match status" value="1"/>
</dbReference>
<dbReference type="InterPro" id="IPR001254">
    <property type="entry name" value="Trypsin_dom"/>
</dbReference>
<evidence type="ECO:0000256" key="4">
    <source>
        <dbReference type="ARBA" id="ARBA00022825"/>
    </source>
</evidence>
<evidence type="ECO:0000259" key="8">
    <source>
        <dbReference type="PROSITE" id="PS50240"/>
    </source>
</evidence>
<dbReference type="PROSITE" id="PS00134">
    <property type="entry name" value="TRYPSIN_HIS"/>
    <property type="match status" value="1"/>
</dbReference>
<dbReference type="InterPro" id="IPR033116">
    <property type="entry name" value="TRYPSIN_SER"/>
</dbReference>
<evidence type="ECO:0000313" key="10">
    <source>
        <dbReference type="Proteomes" id="UP001059041"/>
    </source>
</evidence>
<dbReference type="SUPFAM" id="SSF50494">
    <property type="entry name" value="Trypsin-like serine proteases"/>
    <property type="match status" value="1"/>
</dbReference>
<gene>
    <name evidence="9" type="ORF">IRJ41_018667</name>
</gene>
<dbReference type="CDD" id="cd00190">
    <property type="entry name" value="Tryp_SPc"/>
    <property type="match status" value="1"/>
</dbReference>
<dbReference type="PANTHER" id="PTHR24271:SF87">
    <property type="entry name" value="ARGININE ESTERASE-LIKE-RELATED"/>
    <property type="match status" value="1"/>
</dbReference>
<feature type="signal peptide" evidence="7">
    <location>
        <begin position="1"/>
        <end position="23"/>
    </location>
</feature>
<feature type="chain" id="PRO_5040892587" evidence="7">
    <location>
        <begin position="24"/>
        <end position="256"/>
    </location>
</feature>
<dbReference type="PROSITE" id="PS00135">
    <property type="entry name" value="TRYPSIN_SER"/>
    <property type="match status" value="1"/>
</dbReference>
<keyword evidence="5" id="KW-1015">Disulfide bond</keyword>
<comment type="caution">
    <text evidence="9">The sequence shown here is derived from an EMBL/GenBank/DDBJ whole genome shotgun (WGS) entry which is preliminary data.</text>
</comment>
<dbReference type="FunFam" id="2.40.10.10:FF:000120">
    <property type="entry name" value="Putative serine protease"/>
    <property type="match status" value="1"/>
</dbReference>
<evidence type="ECO:0000256" key="2">
    <source>
        <dbReference type="ARBA" id="ARBA00022729"/>
    </source>
</evidence>
<dbReference type="EMBL" id="JAFHDT010000025">
    <property type="protein sequence ID" value="KAI7791305.1"/>
    <property type="molecule type" value="Genomic_DNA"/>
</dbReference>
<evidence type="ECO:0000256" key="7">
    <source>
        <dbReference type="SAM" id="SignalP"/>
    </source>
</evidence>
<dbReference type="InterPro" id="IPR043504">
    <property type="entry name" value="Peptidase_S1_PA_chymotrypsin"/>
</dbReference>
<keyword evidence="3 6" id="KW-0378">Hydrolase</keyword>
<dbReference type="InterPro" id="IPR009003">
    <property type="entry name" value="Peptidase_S1_PA"/>
</dbReference>
<accession>A0A9W7T3Z5</accession>
<feature type="domain" description="Peptidase S1" evidence="8">
    <location>
        <begin position="26"/>
        <end position="253"/>
    </location>
</feature>
<dbReference type="Gene3D" id="2.40.10.10">
    <property type="entry name" value="Trypsin-like serine proteases"/>
    <property type="match status" value="2"/>
</dbReference>
<organism evidence="9 10">
    <name type="scientific">Triplophysa rosa</name>
    <name type="common">Cave loach</name>
    <dbReference type="NCBI Taxonomy" id="992332"/>
    <lineage>
        <taxon>Eukaryota</taxon>
        <taxon>Metazoa</taxon>
        <taxon>Chordata</taxon>
        <taxon>Craniata</taxon>
        <taxon>Vertebrata</taxon>
        <taxon>Euteleostomi</taxon>
        <taxon>Actinopterygii</taxon>
        <taxon>Neopterygii</taxon>
        <taxon>Teleostei</taxon>
        <taxon>Ostariophysi</taxon>
        <taxon>Cypriniformes</taxon>
        <taxon>Nemacheilidae</taxon>
        <taxon>Triplophysa</taxon>
    </lineage>
</organism>
<dbReference type="PRINTS" id="PR00722">
    <property type="entry name" value="CHYMOTRYPSIN"/>
</dbReference>
<keyword evidence="4 6" id="KW-0720">Serine protease</keyword>
<dbReference type="GO" id="GO:0004252">
    <property type="term" value="F:serine-type endopeptidase activity"/>
    <property type="evidence" value="ECO:0007669"/>
    <property type="project" value="InterPro"/>
</dbReference>
<dbReference type="SMART" id="SM00020">
    <property type="entry name" value="Tryp_SPc"/>
    <property type="match status" value="1"/>
</dbReference>
<dbReference type="OrthoDB" id="8440449at2759"/>
<proteinExistence type="predicted"/>
<name>A0A9W7T3Z5_TRIRA</name>
<evidence type="ECO:0000313" key="9">
    <source>
        <dbReference type="EMBL" id="KAI7791305.1"/>
    </source>
</evidence>
<dbReference type="Proteomes" id="UP001059041">
    <property type="component" value="Linkage Group LG25"/>
</dbReference>
<dbReference type="PROSITE" id="PS50240">
    <property type="entry name" value="TRYPSIN_DOM"/>
    <property type="match status" value="1"/>
</dbReference>
<sequence length="256" mass="27899">MRATYSMLLTVALTCLTLSGTFGADIINGKRANKNSLLYMASIQTDGKHKCGGFLIDPSYVLTAAHCDTSGNMTVILGTHNIDPQGSNLRRYRVQSKHKHPSYQNVQNGNDIMLVKLFKKLKLSKALKTVQIPSKDKPIKRKSKCVVAGWGKTEKQNVVNDLLVTDVSTINFTTCQSMWKLVNVKLPDNIICAGGVDTKSGACQGDSGGPLVCSGLAVGIVSFNLKSRCDYPNVPNIYTRISKYLPWIKKVMKGGA</sequence>
<evidence type="ECO:0000256" key="3">
    <source>
        <dbReference type="ARBA" id="ARBA00022801"/>
    </source>
</evidence>
<dbReference type="GO" id="GO:0006508">
    <property type="term" value="P:proteolysis"/>
    <property type="evidence" value="ECO:0007669"/>
    <property type="project" value="UniProtKB-KW"/>
</dbReference>
<keyword evidence="10" id="KW-1185">Reference proteome</keyword>
<evidence type="ECO:0000256" key="1">
    <source>
        <dbReference type="ARBA" id="ARBA00022670"/>
    </source>
</evidence>
<protein>
    <submittedName>
        <fullName evidence="9">Arginine esterase-like</fullName>
    </submittedName>
</protein>
<keyword evidence="2 7" id="KW-0732">Signal</keyword>
<dbReference type="InterPro" id="IPR018114">
    <property type="entry name" value="TRYPSIN_HIS"/>
</dbReference>
<evidence type="ECO:0000256" key="5">
    <source>
        <dbReference type="ARBA" id="ARBA00023157"/>
    </source>
</evidence>
<keyword evidence="1 6" id="KW-0645">Protease</keyword>
<reference evidence="9" key="1">
    <citation type="submission" date="2021-02" db="EMBL/GenBank/DDBJ databases">
        <title>Comparative genomics reveals that relaxation of natural selection precedes convergent phenotypic evolution of cavefish.</title>
        <authorList>
            <person name="Peng Z."/>
        </authorList>
    </citation>
    <scope>NUCLEOTIDE SEQUENCE</scope>
    <source>
        <tissue evidence="9">Muscle</tissue>
    </source>
</reference>
<dbReference type="AlphaFoldDB" id="A0A9W7T3Z5"/>